<dbReference type="AlphaFoldDB" id="A0A0A9FTK1"/>
<reference evidence="1" key="2">
    <citation type="journal article" date="2015" name="Data Brief">
        <title>Shoot transcriptome of the giant reed, Arundo donax.</title>
        <authorList>
            <person name="Barrero R.A."/>
            <person name="Guerrero F.D."/>
            <person name="Moolhuijzen P."/>
            <person name="Goolsby J.A."/>
            <person name="Tidwell J."/>
            <person name="Bellgard S.E."/>
            <person name="Bellgard M.I."/>
        </authorList>
    </citation>
    <scope>NUCLEOTIDE SEQUENCE</scope>
    <source>
        <tissue evidence="1">Shoot tissue taken approximately 20 cm above the soil surface</tissue>
    </source>
</reference>
<proteinExistence type="predicted"/>
<reference evidence="1" key="1">
    <citation type="submission" date="2014-09" db="EMBL/GenBank/DDBJ databases">
        <authorList>
            <person name="Magalhaes I.L.F."/>
            <person name="Oliveira U."/>
            <person name="Santos F.R."/>
            <person name="Vidigal T.H.D.A."/>
            <person name="Brescovit A.D."/>
            <person name="Santos A.J."/>
        </authorList>
    </citation>
    <scope>NUCLEOTIDE SEQUENCE</scope>
    <source>
        <tissue evidence="1">Shoot tissue taken approximately 20 cm above the soil surface</tissue>
    </source>
</reference>
<protein>
    <submittedName>
        <fullName evidence="1">Uncharacterized protein</fullName>
    </submittedName>
</protein>
<accession>A0A0A9FTK1</accession>
<dbReference type="EMBL" id="GBRH01183327">
    <property type="protein sequence ID" value="JAE14569.1"/>
    <property type="molecule type" value="Transcribed_RNA"/>
</dbReference>
<name>A0A0A9FTK1_ARUDO</name>
<sequence>MTRWMLPGICILADAFHYFSEHRTGYCGISFLKFCCSSNLISSKLAPYQRC</sequence>
<organism evidence="1">
    <name type="scientific">Arundo donax</name>
    <name type="common">Giant reed</name>
    <name type="synonym">Donax arundinaceus</name>
    <dbReference type="NCBI Taxonomy" id="35708"/>
    <lineage>
        <taxon>Eukaryota</taxon>
        <taxon>Viridiplantae</taxon>
        <taxon>Streptophyta</taxon>
        <taxon>Embryophyta</taxon>
        <taxon>Tracheophyta</taxon>
        <taxon>Spermatophyta</taxon>
        <taxon>Magnoliopsida</taxon>
        <taxon>Liliopsida</taxon>
        <taxon>Poales</taxon>
        <taxon>Poaceae</taxon>
        <taxon>PACMAD clade</taxon>
        <taxon>Arundinoideae</taxon>
        <taxon>Arundineae</taxon>
        <taxon>Arundo</taxon>
    </lineage>
</organism>
<evidence type="ECO:0000313" key="1">
    <source>
        <dbReference type="EMBL" id="JAE14569.1"/>
    </source>
</evidence>